<dbReference type="Pfam" id="PF02743">
    <property type="entry name" value="dCache_1"/>
    <property type="match status" value="1"/>
</dbReference>
<dbReference type="Pfam" id="PF08448">
    <property type="entry name" value="PAS_4"/>
    <property type="match status" value="1"/>
</dbReference>
<evidence type="ECO:0000256" key="8">
    <source>
        <dbReference type="SAM" id="Phobius"/>
    </source>
</evidence>
<dbReference type="EMBL" id="CP035913">
    <property type="protein sequence ID" value="QBE66152.1"/>
    <property type="molecule type" value="Genomic_DNA"/>
</dbReference>
<dbReference type="SUPFAM" id="SSF55785">
    <property type="entry name" value="PYP-like sensor domain (PAS domain)"/>
    <property type="match status" value="2"/>
</dbReference>
<dbReference type="Gene3D" id="6.10.340.10">
    <property type="match status" value="1"/>
</dbReference>
<dbReference type="InterPro" id="IPR035965">
    <property type="entry name" value="PAS-like_dom_sf"/>
</dbReference>
<evidence type="ECO:0000259" key="9">
    <source>
        <dbReference type="PROSITE" id="PS50112"/>
    </source>
</evidence>
<dbReference type="AlphaFoldDB" id="A0A4P6L5M0"/>
<dbReference type="Pfam" id="PF00989">
    <property type="entry name" value="PAS"/>
    <property type="match status" value="1"/>
</dbReference>
<evidence type="ECO:0000259" key="11">
    <source>
        <dbReference type="PROSITE" id="PS50885"/>
    </source>
</evidence>
<feature type="domain" description="PAS" evidence="9">
    <location>
        <begin position="429"/>
        <end position="500"/>
    </location>
</feature>
<feature type="transmembrane region" description="Helical" evidence="8">
    <location>
        <begin position="326"/>
        <end position="344"/>
    </location>
</feature>
<sequence length="663" mass="72435">MFRPSGSARPATHSATHPAPHSSPRPSLFARLFPCRRLGTWLAMWLALSVLLSTTVLVLLLGHLATDELKRSIGAGLAGRARYAAQQLDSTMYERYREVRLLAARPEFTAPELLMPQRRELVESLQRSYPLYAWIGLAGLDGKVDVATGGLLEGADVGSRPWFSGAMAGRYVHDVHDAKLLAKLLPHEEGGLPRFVDVAFPVADRDGRTQGVLGAHLNWSWAERLRIQIDAAGNWAGETLIVGHDGKVLAGPASMTGTVVESAVFNAARGGGRHFAEERWADGRDYLVGGAVTRGYGAYPGLGWVVLTRQDTRAAYGEVRTLQIRVALVGLAVALAFSLVAWRVSRRITRPLQKAAALAAAIEEGATHSIEVPAGSFEELAALTGAVNASLSRLKEKERQLTEVNAELERRVAQRTRDVAQSLEAVRHNEARIRAILETAHDAFIGMDSNGRITDWNPRAEQLFGWSHAEVAGLALHDVVVPLALREAHRAGLGRFMAGGASRVLGRSIEVMALRRDGSEFPVEMTIGLIDVDGARSFGAFLNDISERKRIERELADSERFLRTVADNSPALIAYLDRDEVYRFANRRFETLLGVDPAHMLGRRLGDLVGHSIYDGLRGHLDAVLSGQAVHFEAEFNVPGWPKHFMADYIPVSAPMVPCRAST</sequence>
<dbReference type="PROSITE" id="PS50112">
    <property type="entry name" value="PAS"/>
    <property type="match status" value="2"/>
</dbReference>
<gene>
    <name evidence="12" type="ORF">EWM63_26825</name>
</gene>
<keyword evidence="6" id="KW-0175">Coiled coil</keyword>
<dbReference type="GO" id="GO:0006355">
    <property type="term" value="P:regulation of DNA-templated transcription"/>
    <property type="evidence" value="ECO:0007669"/>
    <property type="project" value="InterPro"/>
</dbReference>
<dbReference type="NCBIfam" id="TIGR00229">
    <property type="entry name" value="sensory_box"/>
    <property type="match status" value="2"/>
</dbReference>
<dbReference type="InterPro" id="IPR013656">
    <property type="entry name" value="PAS_4"/>
</dbReference>
<evidence type="ECO:0000259" key="10">
    <source>
        <dbReference type="PROSITE" id="PS50113"/>
    </source>
</evidence>
<dbReference type="InterPro" id="IPR052155">
    <property type="entry name" value="Biofilm_reg_signaling"/>
</dbReference>
<dbReference type="InterPro" id="IPR000014">
    <property type="entry name" value="PAS"/>
</dbReference>
<evidence type="ECO:0000256" key="5">
    <source>
        <dbReference type="ARBA" id="ARBA00023136"/>
    </source>
</evidence>
<feature type="coiled-coil region" evidence="6">
    <location>
        <begin position="387"/>
        <end position="414"/>
    </location>
</feature>
<evidence type="ECO:0000256" key="2">
    <source>
        <dbReference type="ARBA" id="ARBA00022475"/>
    </source>
</evidence>
<accession>A0A4P6L5M0</accession>
<evidence type="ECO:0000313" key="13">
    <source>
        <dbReference type="Proteomes" id="UP000290637"/>
    </source>
</evidence>
<protein>
    <submittedName>
        <fullName evidence="12">PAS domain S-box protein</fullName>
    </submittedName>
</protein>
<feature type="domain" description="PAS" evidence="9">
    <location>
        <begin position="558"/>
        <end position="628"/>
    </location>
</feature>
<evidence type="ECO:0000256" key="7">
    <source>
        <dbReference type="SAM" id="MobiDB-lite"/>
    </source>
</evidence>
<dbReference type="OrthoDB" id="9814866at2"/>
<dbReference type="PANTHER" id="PTHR44757:SF2">
    <property type="entry name" value="BIOFILM ARCHITECTURE MAINTENANCE PROTEIN MBAA"/>
    <property type="match status" value="1"/>
</dbReference>
<feature type="transmembrane region" description="Helical" evidence="8">
    <location>
        <begin position="42"/>
        <end position="62"/>
    </location>
</feature>
<dbReference type="KEGG" id="plue:EWM63_26825"/>
<organism evidence="12 13">
    <name type="scientific">Pseudoduganella lutea</name>
    <dbReference type="NCBI Taxonomy" id="321985"/>
    <lineage>
        <taxon>Bacteria</taxon>
        <taxon>Pseudomonadati</taxon>
        <taxon>Pseudomonadota</taxon>
        <taxon>Betaproteobacteria</taxon>
        <taxon>Burkholderiales</taxon>
        <taxon>Oxalobacteraceae</taxon>
        <taxon>Telluria group</taxon>
        <taxon>Pseudoduganella</taxon>
    </lineage>
</organism>
<evidence type="ECO:0000256" key="1">
    <source>
        <dbReference type="ARBA" id="ARBA00004651"/>
    </source>
</evidence>
<keyword evidence="13" id="KW-1185">Reference proteome</keyword>
<dbReference type="PROSITE" id="PS50113">
    <property type="entry name" value="PAC"/>
    <property type="match status" value="1"/>
</dbReference>
<dbReference type="InterPro" id="IPR013767">
    <property type="entry name" value="PAS_fold"/>
</dbReference>
<name>A0A4P6L5M0_9BURK</name>
<dbReference type="InterPro" id="IPR033479">
    <property type="entry name" value="dCache_1"/>
</dbReference>
<evidence type="ECO:0000313" key="12">
    <source>
        <dbReference type="EMBL" id="QBE66152.1"/>
    </source>
</evidence>
<evidence type="ECO:0000256" key="4">
    <source>
        <dbReference type="ARBA" id="ARBA00022989"/>
    </source>
</evidence>
<proteinExistence type="predicted"/>
<keyword evidence="3 8" id="KW-0812">Transmembrane</keyword>
<evidence type="ECO:0000256" key="6">
    <source>
        <dbReference type="SAM" id="Coils"/>
    </source>
</evidence>
<feature type="region of interest" description="Disordered" evidence="7">
    <location>
        <begin position="1"/>
        <end position="24"/>
    </location>
</feature>
<dbReference type="PROSITE" id="PS50885">
    <property type="entry name" value="HAMP"/>
    <property type="match status" value="1"/>
</dbReference>
<comment type="subcellular location">
    <subcellularLocation>
        <location evidence="1">Cell membrane</location>
        <topology evidence="1">Multi-pass membrane protein</topology>
    </subcellularLocation>
</comment>
<keyword evidence="5 8" id="KW-0472">Membrane</keyword>
<feature type="domain" description="PAC" evidence="10">
    <location>
        <begin position="507"/>
        <end position="557"/>
    </location>
</feature>
<dbReference type="InterPro" id="IPR000700">
    <property type="entry name" value="PAS-assoc_C"/>
</dbReference>
<dbReference type="CDD" id="cd00130">
    <property type="entry name" value="PAS"/>
    <property type="match status" value="1"/>
</dbReference>
<keyword evidence="4 8" id="KW-1133">Transmembrane helix</keyword>
<dbReference type="SMART" id="SM00091">
    <property type="entry name" value="PAS"/>
    <property type="match status" value="2"/>
</dbReference>
<reference evidence="12 13" key="1">
    <citation type="submission" date="2019-02" db="EMBL/GenBank/DDBJ databases">
        <title>Draft Genome Sequences of Six Type Strains of the Genus Massilia.</title>
        <authorList>
            <person name="Miess H."/>
            <person name="Frediansyhah A."/>
            <person name="Gross H."/>
        </authorList>
    </citation>
    <scope>NUCLEOTIDE SEQUENCE [LARGE SCALE GENOMIC DNA]</scope>
    <source>
        <strain evidence="12 13">DSM 17473</strain>
    </source>
</reference>
<dbReference type="Gene3D" id="3.30.450.20">
    <property type="entry name" value="PAS domain"/>
    <property type="match status" value="3"/>
</dbReference>
<feature type="domain" description="HAMP" evidence="11">
    <location>
        <begin position="346"/>
        <end position="399"/>
    </location>
</feature>
<dbReference type="RefSeq" id="WP_130189261.1">
    <property type="nucleotide sequence ID" value="NZ_CP035913.1"/>
</dbReference>
<dbReference type="Proteomes" id="UP000290637">
    <property type="component" value="Chromosome"/>
</dbReference>
<evidence type="ECO:0000256" key="3">
    <source>
        <dbReference type="ARBA" id="ARBA00022692"/>
    </source>
</evidence>
<dbReference type="PANTHER" id="PTHR44757">
    <property type="entry name" value="DIGUANYLATE CYCLASE DGCP"/>
    <property type="match status" value="1"/>
</dbReference>
<dbReference type="GO" id="GO:0005886">
    <property type="term" value="C:plasma membrane"/>
    <property type="evidence" value="ECO:0007669"/>
    <property type="project" value="UniProtKB-SubCell"/>
</dbReference>
<keyword evidence="2" id="KW-1003">Cell membrane</keyword>
<dbReference type="GO" id="GO:0007165">
    <property type="term" value="P:signal transduction"/>
    <property type="evidence" value="ECO:0007669"/>
    <property type="project" value="InterPro"/>
</dbReference>
<dbReference type="InterPro" id="IPR003660">
    <property type="entry name" value="HAMP_dom"/>
</dbReference>